<feature type="domain" description="ADF-H" evidence="3">
    <location>
        <begin position="4"/>
        <end position="153"/>
    </location>
</feature>
<name>A0A667IBU1_LYNCA</name>
<dbReference type="PRINTS" id="PR00006">
    <property type="entry name" value="COFILIN"/>
</dbReference>
<organism evidence="4 5">
    <name type="scientific">Lynx canadensis</name>
    <name type="common">Canada lynx</name>
    <name type="synonym">Felis canadensis</name>
    <dbReference type="NCBI Taxonomy" id="61383"/>
    <lineage>
        <taxon>Eukaryota</taxon>
        <taxon>Metazoa</taxon>
        <taxon>Chordata</taxon>
        <taxon>Craniata</taxon>
        <taxon>Vertebrata</taxon>
        <taxon>Euteleostomi</taxon>
        <taxon>Mammalia</taxon>
        <taxon>Eutheria</taxon>
        <taxon>Laurasiatheria</taxon>
        <taxon>Carnivora</taxon>
        <taxon>Feliformia</taxon>
        <taxon>Felidae</taxon>
        <taxon>Felinae</taxon>
        <taxon>Lynx</taxon>
    </lineage>
</organism>
<dbReference type="PROSITE" id="PS51263">
    <property type="entry name" value="ADF_H"/>
    <property type="match status" value="1"/>
</dbReference>
<evidence type="ECO:0000313" key="4">
    <source>
        <dbReference type="Ensembl" id="ENSLCNP00005029561.1"/>
    </source>
</evidence>
<dbReference type="SUPFAM" id="SSF55753">
    <property type="entry name" value="Actin depolymerizing proteins"/>
    <property type="match status" value="1"/>
</dbReference>
<dbReference type="Pfam" id="PF00241">
    <property type="entry name" value="Cofilin_ADF"/>
    <property type="match status" value="1"/>
</dbReference>
<dbReference type="Proteomes" id="UP000472241">
    <property type="component" value="Unplaced"/>
</dbReference>
<dbReference type="AlphaFoldDB" id="A0A667IBU1"/>
<evidence type="ECO:0000256" key="1">
    <source>
        <dbReference type="ARBA" id="ARBA00006844"/>
    </source>
</evidence>
<accession>A0A667IBU1</accession>
<reference evidence="4" key="1">
    <citation type="submission" date="2025-08" db="UniProtKB">
        <authorList>
            <consortium name="Ensembl"/>
        </authorList>
    </citation>
    <scope>IDENTIFICATION</scope>
</reference>
<comment type="similarity">
    <text evidence="1">Belongs to the actin-binding proteins ADF family.</text>
</comment>
<keyword evidence="5" id="KW-1185">Reference proteome</keyword>
<keyword evidence="2" id="KW-0009">Actin-binding</keyword>
<dbReference type="InterPro" id="IPR017904">
    <property type="entry name" value="ADF/Cofilin"/>
</dbReference>
<sequence>MAPGVAVSDRVIKVFDDMKVHNSSTPEDVKKRKKAVLFCPSKDKKNIILEEGKEILVSDVGQTVDDPYATFVKLLPDKDCCYALCDAPYQTKESKKEDLVFIFWAPECAPLKSKVIYTSSKDAIKKKLTGIKRELQANCYKEVKDQCTLAEKLGGSAIPSPQLPNSPLTPWTFLLPPSLMVLAFPNSSDSSWVEADQVPPRHPSLGGGLYFF</sequence>
<dbReference type="CDD" id="cd11286">
    <property type="entry name" value="ADF_cofilin_like"/>
    <property type="match status" value="1"/>
</dbReference>
<evidence type="ECO:0000259" key="3">
    <source>
        <dbReference type="PROSITE" id="PS51263"/>
    </source>
</evidence>
<proteinExistence type="inferred from homology"/>
<dbReference type="GO" id="GO:0015629">
    <property type="term" value="C:actin cytoskeleton"/>
    <property type="evidence" value="ECO:0007669"/>
    <property type="project" value="InterPro"/>
</dbReference>
<evidence type="ECO:0000313" key="5">
    <source>
        <dbReference type="Proteomes" id="UP000472241"/>
    </source>
</evidence>
<dbReference type="SMART" id="SM00102">
    <property type="entry name" value="ADF"/>
    <property type="match status" value="1"/>
</dbReference>
<dbReference type="Ensembl" id="ENSLCNT00005033003.1">
    <property type="protein sequence ID" value="ENSLCNP00005029561.1"/>
    <property type="gene ID" value="ENSLCNG00005019250.1"/>
</dbReference>
<dbReference type="Gene3D" id="3.40.20.10">
    <property type="entry name" value="Severin"/>
    <property type="match status" value="1"/>
</dbReference>
<dbReference type="GO" id="GO:0003779">
    <property type="term" value="F:actin binding"/>
    <property type="evidence" value="ECO:0007669"/>
    <property type="project" value="UniProtKB-KW"/>
</dbReference>
<dbReference type="GO" id="GO:0030042">
    <property type="term" value="P:actin filament depolymerization"/>
    <property type="evidence" value="ECO:0007669"/>
    <property type="project" value="InterPro"/>
</dbReference>
<protein>
    <recommendedName>
        <fullName evidence="3">ADF-H domain-containing protein</fullName>
    </recommendedName>
</protein>
<reference evidence="4" key="2">
    <citation type="submission" date="2025-09" db="UniProtKB">
        <authorList>
            <consortium name="Ensembl"/>
        </authorList>
    </citation>
    <scope>IDENTIFICATION</scope>
</reference>
<dbReference type="InterPro" id="IPR029006">
    <property type="entry name" value="ADF-H/Gelsolin-like_dom_sf"/>
</dbReference>
<dbReference type="InterPro" id="IPR002108">
    <property type="entry name" value="ADF-H"/>
</dbReference>
<dbReference type="PANTHER" id="PTHR11913">
    <property type="entry name" value="COFILIN-RELATED"/>
    <property type="match status" value="1"/>
</dbReference>
<evidence type="ECO:0000256" key="2">
    <source>
        <dbReference type="ARBA" id="ARBA00023203"/>
    </source>
</evidence>